<evidence type="ECO:0000256" key="2">
    <source>
        <dbReference type="ARBA" id="ARBA00023157"/>
    </source>
</evidence>
<dbReference type="RefSeq" id="XP_031575043.1">
    <property type="nucleotide sequence ID" value="XM_031719183.1"/>
</dbReference>
<feature type="domain" description="Ig-like" evidence="5">
    <location>
        <begin position="46"/>
        <end position="122"/>
    </location>
</feature>
<dbReference type="InterPro" id="IPR003599">
    <property type="entry name" value="Ig_sub"/>
</dbReference>
<dbReference type="SMART" id="SM00408">
    <property type="entry name" value="IGc2"/>
    <property type="match status" value="3"/>
</dbReference>
<dbReference type="PROSITE" id="PS50835">
    <property type="entry name" value="IG_LIKE"/>
    <property type="match status" value="3"/>
</dbReference>
<feature type="region of interest" description="Disordered" evidence="3">
    <location>
        <begin position="475"/>
        <end position="505"/>
    </location>
</feature>
<evidence type="ECO:0000256" key="4">
    <source>
        <dbReference type="SAM" id="Phobius"/>
    </source>
</evidence>
<feature type="domain" description="Ig-like" evidence="5">
    <location>
        <begin position="336"/>
        <end position="440"/>
    </location>
</feature>
<feature type="compositionally biased region" description="Low complexity" evidence="3">
    <location>
        <begin position="450"/>
        <end position="460"/>
    </location>
</feature>
<dbReference type="InParanoid" id="A0A6P8JBH4"/>
<evidence type="ECO:0000313" key="7">
    <source>
        <dbReference type="RefSeq" id="XP_031575043.1"/>
    </source>
</evidence>
<evidence type="ECO:0000256" key="1">
    <source>
        <dbReference type="ARBA" id="ARBA00022737"/>
    </source>
</evidence>
<dbReference type="Gene3D" id="2.60.40.10">
    <property type="entry name" value="Immunoglobulins"/>
    <property type="match status" value="3"/>
</dbReference>
<feature type="transmembrane region" description="Helical" evidence="4">
    <location>
        <begin position="603"/>
        <end position="629"/>
    </location>
</feature>
<keyword evidence="6" id="KW-1185">Reference proteome</keyword>
<dbReference type="OrthoDB" id="9355041at2759"/>
<feature type="region of interest" description="Disordered" evidence="3">
    <location>
        <begin position="702"/>
        <end position="747"/>
    </location>
</feature>
<dbReference type="Pfam" id="PF13927">
    <property type="entry name" value="Ig_3"/>
    <property type="match status" value="1"/>
</dbReference>
<reference evidence="7" key="1">
    <citation type="submission" date="2025-08" db="UniProtKB">
        <authorList>
            <consortium name="RefSeq"/>
        </authorList>
    </citation>
    <scope>IDENTIFICATION</scope>
    <source>
        <tissue evidence="7">Tentacle</tissue>
    </source>
</reference>
<feature type="compositionally biased region" description="Low complexity" evidence="3">
    <location>
        <begin position="1005"/>
        <end position="1019"/>
    </location>
</feature>
<dbReference type="InterPro" id="IPR007110">
    <property type="entry name" value="Ig-like_dom"/>
</dbReference>
<feature type="compositionally biased region" description="Pro residues" evidence="3">
    <location>
        <begin position="490"/>
        <end position="499"/>
    </location>
</feature>
<dbReference type="InterPro" id="IPR036179">
    <property type="entry name" value="Ig-like_dom_sf"/>
</dbReference>
<feature type="compositionally biased region" description="Basic and acidic residues" evidence="3">
    <location>
        <begin position="950"/>
        <end position="966"/>
    </location>
</feature>
<dbReference type="SMART" id="SM00409">
    <property type="entry name" value="IG"/>
    <property type="match status" value="3"/>
</dbReference>
<feature type="region of interest" description="Disordered" evidence="3">
    <location>
        <begin position="657"/>
        <end position="680"/>
    </location>
</feature>
<proteinExistence type="predicted"/>
<organism evidence="6 7">
    <name type="scientific">Actinia tenebrosa</name>
    <name type="common">Australian red waratah sea anemone</name>
    <dbReference type="NCBI Taxonomy" id="6105"/>
    <lineage>
        <taxon>Eukaryota</taxon>
        <taxon>Metazoa</taxon>
        <taxon>Cnidaria</taxon>
        <taxon>Anthozoa</taxon>
        <taxon>Hexacorallia</taxon>
        <taxon>Actiniaria</taxon>
        <taxon>Actiniidae</taxon>
        <taxon>Actinia</taxon>
    </lineage>
</organism>
<dbReference type="PANTHER" id="PTHR44170:SF6">
    <property type="entry name" value="CONTACTIN"/>
    <property type="match status" value="1"/>
</dbReference>
<dbReference type="InterPro" id="IPR013783">
    <property type="entry name" value="Ig-like_fold"/>
</dbReference>
<feature type="region of interest" description="Disordered" evidence="3">
    <location>
        <begin position="437"/>
        <end position="460"/>
    </location>
</feature>
<feature type="region of interest" description="Disordered" evidence="3">
    <location>
        <begin position="928"/>
        <end position="1019"/>
    </location>
</feature>
<evidence type="ECO:0000259" key="5">
    <source>
        <dbReference type="PROSITE" id="PS50835"/>
    </source>
</evidence>
<dbReference type="SUPFAM" id="SSF48726">
    <property type="entry name" value="Immunoglobulin"/>
    <property type="match status" value="3"/>
</dbReference>
<name>A0A6P8JBH4_ACTTE</name>
<keyword evidence="2" id="KW-1015">Disulfide bond</keyword>
<keyword evidence="4" id="KW-1133">Transmembrane helix</keyword>
<feature type="compositionally biased region" description="Polar residues" evidence="3">
    <location>
        <begin position="702"/>
        <end position="712"/>
    </location>
</feature>
<dbReference type="InterPro" id="IPR003598">
    <property type="entry name" value="Ig_sub2"/>
</dbReference>
<feature type="domain" description="Ig-like" evidence="5">
    <location>
        <begin position="227"/>
        <end position="330"/>
    </location>
</feature>
<dbReference type="Proteomes" id="UP000515163">
    <property type="component" value="Unplaced"/>
</dbReference>
<dbReference type="GeneID" id="116308705"/>
<accession>A0A6P8JBH4</accession>
<feature type="region of interest" description="Disordered" evidence="3">
    <location>
        <begin position="1034"/>
        <end position="1057"/>
    </location>
</feature>
<feature type="region of interest" description="Disordered" evidence="3">
    <location>
        <begin position="575"/>
        <end position="594"/>
    </location>
</feature>
<evidence type="ECO:0000256" key="3">
    <source>
        <dbReference type="SAM" id="MobiDB-lite"/>
    </source>
</evidence>
<dbReference type="KEGG" id="aten:116308705"/>
<feature type="compositionally biased region" description="Polar residues" evidence="3">
    <location>
        <begin position="932"/>
        <end position="948"/>
    </location>
</feature>
<dbReference type="GO" id="GO:0016020">
    <property type="term" value="C:membrane"/>
    <property type="evidence" value="ECO:0007669"/>
    <property type="project" value="UniProtKB-SubCell"/>
</dbReference>
<gene>
    <name evidence="7" type="primary">LOC116308705</name>
</gene>
<dbReference type="PANTHER" id="PTHR44170">
    <property type="entry name" value="PROTEIN SIDEKICK"/>
    <property type="match status" value="1"/>
</dbReference>
<sequence length="1148" mass="127425">MLIRYRLLLIAVSTFYGIFLVGLEATIQQSHVLRFTLQPISIIKAEGKNASFSCTAISTEGVVTYKWLVNESTFLSPSNKNHFTSNNSVTITNLQRRADNGVYRCIAINGIGSILSNKATLQVAYFDVLDTDQSNTYQRKQYESIILPAPRVRSVPPAKHVWKLKGNVIEDGHSSNIFISQNGDLSVVGPQKSYEFTCIAQNPVTNQELRKNYILLVKGKINKMKDTRLLKEPTNKVIDSGLAMVVFECIADVVLRKIMGKIVLSSVTVRWYKDSEMVNVNGSSKYGYLKNTTSMTKKLIIYAPDKEDEGDYQCSATGLTTITSPKAKLIVRDPPPTFSTQLAPSINTWPGKRIEIKCPYMNDSDDSDEDPDDDDNITCIWYKNAELLVLNGTRVTVKEKNLIIKNTKTSDSGLYQVLIRNSGGEVIGNATYLKVKGNVSSSIPPRPTKTRSPTSTSDIYSSSISISSASTLVQESPTSTVSAALTPTSKSPPPPPPPTTTSTTLQTKLPELSSTIYSTDTFISTTTIEPTPTSKIFSSSIALILPKTSTTTRTTTIHNQTVTEPATPWTTVAGGWDTTDRTTMKSNEDSRKKTSVNDGQKDLLIWISAAVGGFLILSVAIVTIVYCCVKGKRPRTQSIKLKKEKYELEMKSLSRRGQGTGKCLSATDKSSPRNIPGVDKRRLLTSDEEFLYAPVSALNNTAADLDNDQSPAQPVYAEPFKNTKRKPYNHPLPTTPDPQDDKSEDRPDSIHSYLELLGPDEVSSDIYAEPKEGELNDCVKNTVRPSECIYDCAREGVLTNTLRRIMKQERNGENNINPPIYHVLESQPIETGDTKRESSLYSRPEDIFPGVLQSSSNDRLSRSEPLYHVLEPLGNFYNGKENLDDEYECYKAEDTIKRESIYQPLVNYVKNGNTNVSGSDNIYQALDAKARSPSTPSSAIDNGNSFNGTHIRDSRALTDPKRRSSYSDDSEDLYQPLNSSERCPLDVSKPRGSLNKLKHPKRADSFLSNGESSSSPSSSLKHYYEELRLHSVDVSPSGSLKESKKSRPGHRRNLSDTHMIVNISNLNRRRASEQGPALSATNTEHTKFRHKRYHSDAGLCPVDLSQLRVSIVLENVSRSDDSNSLYMPLIKTGIDQENKKRYSQNKSL</sequence>
<evidence type="ECO:0000313" key="6">
    <source>
        <dbReference type="Proteomes" id="UP000515163"/>
    </source>
</evidence>
<keyword evidence="4" id="KW-0472">Membrane</keyword>
<protein>
    <submittedName>
        <fullName evidence="7">Uncharacterized protein LOC116308705</fullName>
    </submittedName>
</protein>
<dbReference type="GO" id="GO:0098609">
    <property type="term" value="P:cell-cell adhesion"/>
    <property type="evidence" value="ECO:0007669"/>
    <property type="project" value="TreeGrafter"/>
</dbReference>
<dbReference type="AlphaFoldDB" id="A0A6P8JBH4"/>
<feature type="compositionally biased region" description="Basic and acidic residues" evidence="3">
    <location>
        <begin position="578"/>
        <end position="592"/>
    </location>
</feature>
<keyword evidence="1" id="KW-0677">Repeat</keyword>
<keyword evidence="4" id="KW-0812">Transmembrane</keyword>